<dbReference type="EMBL" id="GBRH01173147">
    <property type="protein sequence ID" value="JAE24749.1"/>
    <property type="molecule type" value="Transcribed_RNA"/>
</dbReference>
<reference evidence="1" key="1">
    <citation type="submission" date="2014-09" db="EMBL/GenBank/DDBJ databases">
        <authorList>
            <person name="Magalhaes I.L.F."/>
            <person name="Oliveira U."/>
            <person name="Santos F.R."/>
            <person name="Vidigal T.H.D.A."/>
            <person name="Brescovit A.D."/>
            <person name="Santos A.J."/>
        </authorList>
    </citation>
    <scope>NUCLEOTIDE SEQUENCE</scope>
    <source>
        <tissue evidence="1">Shoot tissue taken approximately 20 cm above the soil surface</tissue>
    </source>
</reference>
<organism evidence="1">
    <name type="scientific">Arundo donax</name>
    <name type="common">Giant reed</name>
    <name type="synonym">Donax arundinaceus</name>
    <dbReference type="NCBI Taxonomy" id="35708"/>
    <lineage>
        <taxon>Eukaryota</taxon>
        <taxon>Viridiplantae</taxon>
        <taxon>Streptophyta</taxon>
        <taxon>Embryophyta</taxon>
        <taxon>Tracheophyta</taxon>
        <taxon>Spermatophyta</taxon>
        <taxon>Magnoliopsida</taxon>
        <taxon>Liliopsida</taxon>
        <taxon>Poales</taxon>
        <taxon>Poaceae</taxon>
        <taxon>PACMAD clade</taxon>
        <taxon>Arundinoideae</taxon>
        <taxon>Arundineae</taxon>
        <taxon>Arundo</taxon>
    </lineage>
</organism>
<reference evidence="1" key="2">
    <citation type="journal article" date="2015" name="Data Brief">
        <title>Shoot transcriptome of the giant reed, Arundo donax.</title>
        <authorList>
            <person name="Barrero R.A."/>
            <person name="Guerrero F.D."/>
            <person name="Moolhuijzen P."/>
            <person name="Goolsby J.A."/>
            <person name="Tidwell J."/>
            <person name="Bellgard S.E."/>
            <person name="Bellgard M.I."/>
        </authorList>
    </citation>
    <scope>NUCLEOTIDE SEQUENCE</scope>
    <source>
        <tissue evidence="1">Shoot tissue taken approximately 20 cm above the soil surface</tissue>
    </source>
</reference>
<proteinExistence type="predicted"/>
<sequence length="15" mass="1701">MTLPICRLATPMPTR</sequence>
<protein>
    <submittedName>
        <fullName evidence="1">Uncharacterized protein</fullName>
    </submittedName>
</protein>
<accession>A0A0A9GMW8</accession>
<evidence type="ECO:0000313" key="1">
    <source>
        <dbReference type="EMBL" id="JAE24749.1"/>
    </source>
</evidence>
<name>A0A0A9GMW8_ARUDO</name>